<feature type="region of interest" description="Disordered" evidence="1">
    <location>
        <begin position="23"/>
        <end position="97"/>
    </location>
</feature>
<comment type="caution">
    <text evidence="3">The sequence shown here is derived from an EMBL/GenBank/DDBJ whole genome shotgun (WGS) entry which is preliminary data.</text>
</comment>
<name>A0AAN5CSS5_9BILA</name>
<feature type="compositionally biased region" description="Pro residues" evidence="1">
    <location>
        <begin position="59"/>
        <end position="90"/>
    </location>
</feature>
<gene>
    <name evidence="3" type="ORF">PMAYCL1PPCAC_19945</name>
</gene>
<feature type="region of interest" description="Disordered" evidence="1">
    <location>
        <begin position="131"/>
        <end position="178"/>
    </location>
</feature>
<evidence type="ECO:0000313" key="3">
    <source>
        <dbReference type="EMBL" id="GMR49750.1"/>
    </source>
</evidence>
<keyword evidence="2" id="KW-0732">Signal</keyword>
<feature type="non-terminal residue" evidence="3">
    <location>
        <position position="1"/>
    </location>
</feature>
<feature type="chain" id="PRO_5042855105" evidence="2">
    <location>
        <begin position="17"/>
        <end position="178"/>
    </location>
</feature>
<keyword evidence="4" id="KW-1185">Reference proteome</keyword>
<dbReference type="Proteomes" id="UP001328107">
    <property type="component" value="Unassembled WGS sequence"/>
</dbReference>
<evidence type="ECO:0000256" key="1">
    <source>
        <dbReference type="SAM" id="MobiDB-lite"/>
    </source>
</evidence>
<proteinExistence type="predicted"/>
<feature type="signal peptide" evidence="2">
    <location>
        <begin position="1"/>
        <end position="16"/>
    </location>
</feature>
<organism evidence="3 4">
    <name type="scientific">Pristionchus mayeri</name>
    <dbReference type="NCBI Taxonomy" id="1317129"/>
    <lineage>
        <taxon>Eukaryota</taxon>
        <taxon>Metazoa</taxon>
        <taxon>Ecdysozoa</taxon>
        <taxon>Nematoda</taxon>
        <taxon>Chromadorea</taxon>
        <taxon>Rhabditida</taxon>
        <taxon>Rhabditina</taxon>
        <taxon>Diplogasteromorpha</taxon>
        <taxon>Diplogasteroidea</taxon>
        <taxon>Neodiplogasteridae</taxon>
        <taxon>Pristionchus</taxon>
    </lineage>
</organism>
<dbReference type="AlphaFoldDB" id="A0AAN5CSS5"/>
<protein>
    <submittedName>
        <fullName evidence="3">Uncharacterized protein</fullName>
    </submittedName>
</protein>
<feature type="compositionally biased region" description="Polar residues" evidence="1">
    <location>
        <begin position="32"/>
        <end position="42"/>
    </location>
</feature>
<evidence type="ECO:0000313" key="4">
    <source>
        <dbReference type="Proteomes" id="UP001328107"/>
    </source>
</evidence>
<reference evidence="4" key="1">
    <citation type="submission" date="2022-10" db="EMBL/GenBank/DDBJ databases">
        <title>Genome assembly of Pristionchus species.</title>
        <authorList>
            <person name="Yoshida K."/>
            <person name="Sommer R.J."/>
        </authorList>
    </citation>
    <scope>NUCLEOTIDE SEQUENCE [LARGE SCALE GENOMIC DNA]</scope>
    <source>
        <strain evidence="4">RS5460</strain>
    </source>
</reference>
<sequence>GLGLLLLVLLSCLVAATICSSKSERFPHPSSKGRTSRTSNSQRPSPDRSLRPRRTPTPTSTPTPPVPPAASPNLPRPPPQSPRPPPPPPKENLKTAIDVIEDIVEAKYPSDVKTEGVEQLREEYRKELYREREEEKNMTSGALRSKMMKKRNREDSSESVEEEEEATVELFKKMGKKK</sequence>
<dbReference type="EMBL" id="BTRK01000004">
    <property type="protein sequence ID" value="GMR49750.1"/>
    <property type="molecule type" value="Genomic_DNA"/>
</dbReference>
<feature type="compositionally biased region" description="Acidic residues" evidence="1">
    <location>
        <begin position="157"/>
        <end position="167"/>
    </location>
</feature>
<evidence type="ECO:0000256" key="2">
    <source>
        <dbReference type="SAM" id="SignalP"/>
    </source>
</evidence>
<accession>A0AAN5CSS5</accession>